<feature type="compositionally biased region" description="Low complexity" evidence="1">
    <location>
        <begin position="423"/>
        <end position="433"/>
    </location>
</feature>
<organism evidence="3 4">
    <name type="scientific">Mustela putorius furo</name>
    <name type="common">European domestic ferret</name>
    <name type="synonym">Mustela furo</name>
    <dbReference type="NCBI Taxonomy" id="9669"/>
    <lineage>
        <taxon>Eukaryota</taxon>
        <taxon>Metazoa</taxon>
        <taxon>Chordata</taxon>
        <taxon>Craniata</taxon>
        <taxon>Vertebrata</taxon>
        <taxon>Euteleostomi</taxon>
        <taxon>Mammalia</taxon>
        <taxon>Eutheria</taxon>
        <taxon>Laurasiatheria</taxon>
        <taxon>Carnivora</taxon>
        <taxon>Caniformia</taxon>
        <taxon>Musteloidea</taxon>
        <taxon>Mustelidae</taxon>
        <taxon>Mustelinae</taxon>
        <taxon>Mustela</taxon>
    </lineage>
</organism>
<dbReference type="GO" id="GO:0005874">
    <property type="term" value="C:microtubule"/>
    <property type="evidence" value="ECO:0007669"/>
    <property type="project" value="TreeGrafter"/>
</dbReference>
<feature type="compositionally biased region" description="Basic residues" evidence="1">
    <location>
        <begin position="362"/>
        <end position="378"/>
    </location>
</feature>
<dbReference type="PANTHER" id="PTHR23004">
    <property type="entry name" value="DOUBLECORTIN DOMAIN CONTAINING 2"/>
    <property type="match status" value="1"/>
</dbReference>
<dbReference type="GO" id="GO:0035556">
    <property type="term" value="P:intracellular signal transduction"/>
    <property type="evidence" value="ECO:0007669"/>
    <property type="project" value="InterPro"/>
</dbReference>
<dbReference type="KEGG" id="mpuf:101693812"/>
<dbReference type="PROSITE" id="PS50309">
    <property type="entry name" value="DC"/>
    <property type="match status" value="2"/>
</dbReference>
<gene>
    <name evidence="4" type="primary">DCDC2C</name>
</gene>
<dbReference type="OrthoDB" id="1738954at2759"/>
<feature type="domain" description="Doublecortin" evidence="2">
    <location>
        <begin position="136"/>
        <end position="217"/>
    </location>
</feature>
<feature type="compositionally biased region" description="Basic and acidic residues" evidence="1">
    <location>
        <begin position="335"/>
        <end position="359"/>
    </location>
</feature>
<dbReference type="Pfam" id="PF03607">
    <property type="entry name" value="DCX"/>
    <property type="match status" value="2"/>
</dbReference>
<evidence type="ECO:0000256" key="1">
    <source>
        <dbReference type="SAM" id="MobiDB-lite"/>
    </source>
</evidence>
<dbReference type="Gene3D" id="3.10.20.230">
    <property type="entry name" value="Doublecortin domain"/>
    <property type="match status" value="2"/>
</dbReference>
<dbReference type="FunFam" id="3.10.20.230:FF:000012">
    <property type="entry name" value="Doublecortin domain containing 2C"/>
    <property type="match status" value="1"/>
</dbReference>
<dbReference type="InterPro" id="IPR003533">
    <property type="entry name" value="Doublecortin_dom"/>
</dbReference>
<feature type="compositionally biased region" description="Polar residues" evidence="1">
    <location>
        <begin position="525"/>
        <end position="546"/>
    </location>
</feature>
<evidence type="ECO:0000313" key="3">
    <source>
        <dbReference type="Proteomes" id="UP000000715"/>
    </source>
</evidence>
<dbReference type="InterPro" id="IPR036572">
    <property type="entry name" value="Doublecortin_dom_sf"/>
</dbReference>
<dbReference type="SUPFAM" id="SSF89837">
    <property type="entry name" value="Doublecortin (DC)"/>
    <property type="match status" value="2"/>
</dbReference>
<feature type="region of interest" description="Disordered" evidence="1">
    <location>
        <begin position="284"/>
        <end position="546"/>
    </location>
</feature>
<evidence type="ECO:0000313" key="4">
    <source>
        <dbReference type="RefSeq" id="XP_004745793.3"/>
    </source>
</evidence>
<dbReference type="CTD" id="728597"/>
<evidence type="ECO:0000259" key="2">
    <source>
        <dbReference type="PROSITE" id="PS50309"/>
    </source>
</evidence>
<sequence>MGTRGPHVLVDTTPAKTILVYRNGDAFFVGRRFVLPRRPVATFEALLDQLTERMEVPFGVRRLFTPTCGHPVLELQALRAGGKYVAAGREPFKKLDYIHIEPRKPAKMRRLKEIKPVVHCDMNVPSRWQTLHRTSRHVNVFTNGRLFIPPVKVIVPKFSLMEWNSVLAMIGEKVFPLGGVRKLFTMNGHLLENSKDLQDNHFYVAAGLETFKYFPYWKSSTVPSEVQQKYADIEKCSRGKRKEDAKGKEPHKYDDIPCQGDDSVFYAKEGKKKMLVEHLTHGGTEGDVYKAQTPHTETQGAPEVREDDGVQVEAPADQTPAEIVKEDEETLHSGPDFESHKEKEDESPCEDSDRKEDNSRMSFKKRVPLRHNKKKKASLKNLSENKKVVPFPEKESYGILEERNTPVLLETPLEIEDQREPPMEQQPQESSLKQSEEQPEELELLKEPYWRQASQEQTPDKQESLEWPSLGQQFPKQIPDKQESFDWLSLGQPSQEEIPDKKESFVCPSLGQPSQEQIPDKQESFEQPSPGQKEMTQGKNIKQQIP</sequence>
<dbReference type="RefSeq" id="XP_004745793.3">
    <property type="nucleotide sequence ID" value="XM_004745736.3"/>
</dbReference>
<proteinExistence type="predicted"/>
<dbReference type="GeneID" id="101693812"/>
<feature type="compositionally biased region" description="Basic and acidic residues" evidence="1">
    <location>
        <begin position="383"/>
        <end position="404"/>
    </location>
</feature>
<dbReference type="AlphaFoldDB" id="A0A8U0SSC9"/>
<name>A0A8U0SSC9_MUSPF</name>
<accession>A0A8U0SSC9</accession>
<dbReference type="PANTHER" id="PTHR23004:SF9">
    <property type="entry name" value="DOUBLECORTIN DOMAIN-CONTAINING PROTEIN 2C"/>
    <property type="match status" value="1"/>
</dbReference>
<feature type="domain" description="Doublecortin" evidence="2">
    <location>
        <begin position="16"/>
        <end position="98"/>
    </location>
</feature>
<keyword evidence="3" id="KW-1185">Reference proteome</keyword>
<protein>
    <submittedName>
        <fullName evidence="4">Doublecortin domain-containing protein 2C isoform X2</fullName>
    </submittedName>
</protein>
<dbReference type="GO" id="GO:0005815">
    <property type="term" value="C:microtubule organizing center"/>
    <property type="evidence" value="ECO:0007669"/>
    <property type="project" value="TreeGrafter"/>
</dbReference>
<dbReference type="SMART" id="SM00537">
    <property type="entry name" value="DCX"/>
    <property type="match status" value="2"/>
</dbReference>
<reference evidence="4" key="1">
    <citation type="submission" date="2025-08" db="UniProtKB">
        <authorList>
            <consortium name="RefSeq"/>
        </authorList>
    </citation>
    <scope>IDENTIFICATION</scope>
    <source>
        <tissue evidence="4">Brain</tissue>
    </source>
</reference>
<dbReference type="Proteomes" id="UP000000715">
    <property type="component" value="Unplaced"/>
</dbReference>